<sequence length="113" mass="13028">MLHLWMDAEIEERELRQWVVSVFSLPKDEELKKKWLNAIPERTCLLRRISGAENYLSADAIVTGIQQTSLQSLDNSGIASSIPLFLRKSESSHTFFYIETPQKHTRLSILIVI</sequence>
<keyword evidence="2" id="KW-1185">Reference proteome</keyword>
<evidence type="ECO:0000313" key="2">
    <source>
        <dbReference type="Proteomes" id="UP001497382"/>
    </source>
</evidence>
<dbReference type="EMBL" id="CAXIEN010000179">
    <property type="protein sequence ID" value="CAL1284474.1"/>
    <property type="molecule type" value="Genomic_DNA"/>
</dbReference>
<name>A0AAV2AMQ6_9ARAC</name>
<dbReference type="AlphaFoldDB" id="A0AAV2AMQ6"/>
<protein>
    <submittedName>
        <fullName evidence="1">Uncharacterized protein</fullName>
    </submittedName>
</protein>
<dbReference type="Proteomes" id="UP001497382">
    <property type="component" value="Unassembled WGS sequence"/>
</dbReference>
<organism evidence="1 2">
    <name type="scientific">Larinioides sclopetarius</name>
    <dbReference type="NCBI Taxonomy" id="280406"/>
    <lineage>
        <taxon>Eukaryota</taxon>
        <taxon>Metazoa</taxon>
        <taxon>Ecdysozoa</taxon>
        <taxon>Arthropoda</taxon>
        <taxon>Chelicerata</taxon>
        <taxon>Arachnida</taxon>
        <taxon>Araneae</taxon>
        <taxon>Araneomorphae</taxon>
        <taxon>Entelegynae</taxon>
        <taxon>Araneoidea</taxon>
        <taxon>Araneidae</taxon>
        <taxon>Larinioides</taxon>
    </lineage>
</organism>
<gene>
    <name evidence="1" type="ORF">LARSCL_LOCUS13168</name>
</gene>
<comment type="caution">
    <text evidence="1">The sequence shown here is derived from an EMBL/GenBank/DDBJ whole genome shotgun (WGS) entry which is preliminary data.</text>
</comment>
<accession>A0AAV2AMQ6</accession>
<reference evidence="1 2" key="1">
    <citation type="submission" date="2024-04" db="EMBL/GenBank/DDBJ databases">
        <authorList>
            <person name="Rising A."/>
            <person name="Reimegard J."/>
            <person name="Sonavane S."/>
            <person name="Akerstrom W."/>
            <person name="Nylinder S."/>
            <person name="Hedman E."/>
            <person name="Kallberg Y."/>
        </authorList>
    </citation>
    <scope>NUCLEOTIDE SEQUENCE [LARGE SCALE GENOMIC DNA]</scope>
</reference>
<evidence type="ECO:0000313" key="1">
    <source>
        <dbReference type="EMBL" id="CAL1284474.1"/>
    </source>
</evidence>
<proteinExistence type="predicted"/>